<evidence type="ECO:0000313" key="8">
    <source>
        <dbReference type="Proteomes" id="UP001165962"/>
    </source>
</evidence>
<keyword evidence="7" id="KW-0969">Cilium</keyword>
<gene>
    <name evidence="7" type="primary">fliS</name>
    <name evidence="7" type="ORF">G9U52_29165</name>
</gene>
<evidence type="ECO:0000256" key="6">
    <source>
        <dbReference type="PIRNR" id="PIRNR039090"/>
    </source>
</evidence>
<name>A0ABX0JD59_9BACL</name>
<comment type="subcellular location">
    <subcellularLocation>
        <location evidence="1 6">Cytoplasm</location>
        <location evidence="1 6">Cytosol</location>
    </subcellularLocation>
</comment>
<evidence type="ECO:0000256" key="1">
    <source>
        <dbReference type="ARBA" id="ARBA00004514"/>
    </source>
</evidence>
<sequence>MINNLQVNKYLENAIQTASPAQLLIMLCDGAMRFCKLAILAIQKQDYIEANTQIGKVQDIINEFVITLDTNAPVAEGLLKLYDYFLFRLVQANTKKEVEPIEEVIQYFVELKETWIQAAKANNATRTGTGNQA</sequence>
<keyword evidence="7" id="KW-0966">Cell projection</keyword>
<dbReference type="NCBIfam" id="TIGR00208">
    <property type="entry name" value="fliS"/>
    <property type="match status" value="1"/>
</dbReference>
<protein>
    <recommendedName>
        <fullName evidence="6">Flagellar secretion chaperone FliS</fullName>
    </recommendedName>
</protein>
<evidence type="ECO:0000256" key="2">
    <source>
        <dbReference type="ARBA" id="ARBA00008787"/>
    </source>
</evidence>
<dbReference type="PANTHER" id="PTHR34773:SF1">
    <property type="entry name" value="FLAGELLAR SECRETION CHAPERONE FLIS"/>
    <property type="match status" value="1"/>
</dbReference>
<evidence type="ECO:0000256" key="3">
    <source>
        <dbReference type="ARBA" id="ARBA00022490"/>
    </source>
</evidence>
<comment type="similarity">
    <text evidence="2 6">Belongs to the FliS family.</text>
</comment>
<dbReference type="PIRSF" id="PIRSF039090">
    <property type="entry name" value="Flis"/>
    <property type="match status" value="1"/>
</dbReference>
<dbReference type="Proteomes" id="UP001165962">
    <property type="component" value="Unassembled WGS sequence"/>
</dbReference>
<evidence type="ECO:0000256" key="5">
    <source>
        <dbReference type="ARBA" id="ARBA00023186"/>
    </source>
</evidence>
<dbReference type="CDD" id="cd16098">
    <property type="entry name" value="FliS"/>
    <property type="match status" value="1"/>
</dbReference>
<dbReference type="InterPro" id="IPR036584">
    <property type="entry name" value="FliS_sf"/>
</dbReference>
<dbReference type="PANTHER" id="PTHR34773">
    <property type="entry name" value="FLAGELLAR SECRETION CHAPERONE FLIS"/>
    <property type="match status" value="1"/>
</dbReference>
<dbReference type="Gene3D" id="1.20.120.340">
    <property type="entry name" value="Flagellar protein FliS"/>
    <property type="match status" value="1"/>
</dbReference>
<evidence type="ECO:0000313" key="7">
    <source>
        <dbReference type="EMBL" id="NHN33893.1"/>
    </source>
</evidence>
<organism evidence="7 8">
    <name type="scientific">Paenibacillus agricola</name>
    <dbReference type="NCBI Taxonomy" id="2716264"/>
    <lineage>
        <taxon>Bacteria</taxon>
        <taxon>Bacillati</taxon>
        <taxon>Bacillota</taxon>
        <taxon>Bacilli</taxon>
        <taxon>Bacillales</taxon>
        <taxon>Paenibacillaceae</taxon>
        <taxon>Paenibacillus</taxon>
    </lineage>
</organism>
<evidence type="ECO:0000256" key="4">
    <source>
        <dbReference type="ARBA" id="ARBA00022795"/>
    </source>
</evidence>
<proteinExistence type="inferred from homology"/>
<dbReference type="SUPFAM" id="SSF101116">
    <property type="entry name" value="Flagellar export chaperone FliS"/>
    <property type="match status" value="1"/>
</dbReference>
<accession>A0ABX0JD59</accession>
<keyword evidence="7" id="KW-0282">Flagellum</keyword>
<dbReference type="Pfam" id="PF02561">
    <property type="entry name" value="FliS"/>
    <property type="match status" value="1"/>
</dbReference>
<dbReference type="InterPro" id="IPR003713">
    <property type="entry name" value="FliS"/>
</dbReference>
<reference evidence="7" key="1">
    <citation type="submission" date="2020-03" db="EMBL/GenBank/DDBJ databases">
        <title>Draft sequencing of Paenibacilllus sp. S3N08.</title>
        <authorList>
            <person name="Kim D.-U."/>
        </authorList>
    </citation>
    <scope>NUCLEOTIDE SEQUENCE</scope>
    <source>
        <strain evidence="7">S3N08</strain>
    </source>
</reference>
<keyword evidence="3 6" id="KW-0963">Cytoplasm</keyword>
<comment type="caution">
    <text evidence="7">The sequence shown here is derived from an EMBL/GenBank/DDBJ whole genome shotgun (WGS) entry which is preliminary data.</text>
</comment>
<keyword evidence="8" id="KW-1185">Reference proteome</keyword>
<keyword evidence="5" id="KW-0143">Chaperone</keyword>
<keyword evidence="4 6" id="KW-1005">Bacterial flagellum biogenesis</keyword>
<dbReference type="RefSeq" id="WP_166154285.1">
    <property type="nucleotide sequence ID" value="NZ_JAAOIW010000014.1"/>
</dbReference>
<dbReference type="EMBL" id="JAAOIW010000014">
    <property type="protein sequence ID" value="NHN33893.1"/>
    <property type="molecule type" value="Genomic_DNA"/>
</dbReference>